<proteinExistence type="predicted"/>
<comment type="caution">
    <text evidence="1">The sequence shown here is derived from an EMBL/GenBank/DDBJ whole genome shotgun (WGS) entry which is preliminary data.</text>
</comment>
<evidence type="ECO:0000313" key="1">
    <source>
        <dbReference type="EMBL" id="KAF5764979.1"/>
    </source>
</evidence>
<organism evidence="1 2">
    <name type="scientific">Helianthus annuus</name>
    <name type="common">Common sunflower</name>
    <dbReference type="NCBI Taxonomy" id="4232"/>
    <lineage>
        <taxon>Eukaryota</taxon>
        <taxon>Viridiplantae</taxon>
        <taxon>Streptophyta</taxon>
        <taxon>Embryophyta</taxon>
        <taxon>Tracheophyta</taxon>
        <taxon>Spermatophyta</taxon>
        <taxon>Magnoliopsida</taxon>
        <taxon>eudicotyledons</taxon>
        <taxon>Gunneridae</taxon>
        <taxon>Pentapetalae</taxon>
        <taxon>asterids</taxon>
        <taxon>campanulids</taxon>
        <taxon>Asterales</taxon>
        <taxon>Asteraceae</taxon>
        <taxon>Asteroideae</taxon>
        <taxon>Heliantheae alliance</taxon>
        <taxon>Heliantheae</taxon>
        <taxon>Helianthus</taxon>
    </lineage>
</organism>
<dbReference type="Proteomes" id="UP000215914">
    <property type="component" value="Unassembled WGS sequence"/>
</dbReference>
<dbReference type="EMBL" id="MNCJ02000330">
    <property type="protein sequence ID" value="KAF5764979.1"/>
    <property type="molecule type" value="Genomic_DNA"/>
</dbReference>
<protein>
    <submittedName>
        <fullName evidence="1">Uncharacterized protein</fullName>
    </submittedName>
</protein>
<sequence>MRWKLLLLFFEVKTSKMVLYKRGSLSNPRSLISSFATRRLLLLRSIPTESLSGKASTNIICKLFHRRFVFAFAASIEPVAFAETSPKFHLPTPPVIIIVIHRWVCVVVTSR</sequence>
<reference evidence="1" key="2">
    <citation type="submission" date="2020-06" db="EMBL/GenBank/DDBJ databases">
        <title>Helianthus annuus Genome sequencing and assembly Release 2.</title>
        <authorList>
            <person name="Gouzy J."/>
            <person name="Langlade N."/>
            <person name="Munos S."/>
        </authorList>
    </citation>
    <scope>NUCLEOTIDE SEQUENCE</scope>
    <source>
        <tissue evidence="1">Leaves</tissue>
    </source>
</reference>
<dbReference type="Gramene" id="mRNA:HanXRQr2_Chr15g0698331">
    <property type="protein sequence ID" value="mRNA:HanXRQr2_Chr15g0698331"/>
    <property type="gene ID" value="HanXRQr2_Chr15g0698331"/>
</dbReference>
<accession>A0A9K3H4Z6</accession>
<keyword evidence="2" id="KW-1185">Reference proteome</keyword>
<name>A0A9K3H4Z6_HELAN</name>
<dbReference type="AlphaFoldDB" id="A0A9K3H4Z6"/>
<evidence type="ECO:0000313" key="2">
    <source>
        <dbReference type="Proteomes" id="UP000215914"/>
    </source>
</evidence>
<reference evidence="1" key="1">
    <citation type="journal article" date="2017" name="Nature">
        <title>The sunflower genome provides insights into oil metabolism, flowering and Asterid evolution.</title>
        <authorList>
            <person name="Badouin H."/>
            <person name="Gouzy J."/>
            <person name="Grassa C.J."/>
            <person name="Murat F."/>
            <person name="Staton S.E."/>
            <person name="Cottret L."/>
            <person name="Lelandais-Briere C."/>
            <person name="Owens G.L."/>
            <person name="Carrere S."/>
            <person name="Mayjonade B."/>
            <person name="Legrand L."/>
            <person name="Gill N."/>
            <person name="Kane N.C."/>
            <person name="Bowers J.E."/>
            <person name="Hubner S."/>
            <person name="Bellec A."/>
            <person name="Berard A."/>
            <person name="Berges H."/>
            <person name="Blanchet N."/>
            <person name="Boniface M.C."/>
            <person name="Brunel D."/>
            <person name="Catrice O."/>
            <person name="Chaidir N."/>
            <person name="Claudel C."/>
            <person name="Donnadieu C."/>
            <person name="Faraut T."/>
            <person name="Fievet G."/>
            <person name="Helmstetter N."/>
            <person name="King M."/>
            <person name="Knapp S.J."/>
            <person name="Lai Z."/>
            <person name="Le Paslier M.C."/>
            <person name="Lippi Y."/>
            <person name="Lorenzon L."/>
            <person name="Mandel J.R."/>
            <person name="Marage G."/>
            <person name="Marchand G."/>
            <person name="Marquand E."/>
            <person name="Bret-Mestries E."/>
            <person name="Morien E."/>
            <person name="Nambeesan S."/>
            <person name="Nguyen T."/>
            <person name="Pegot-Espagnet P."/>
            <person name="Pouilly N."/>
            <person name="Raftis F."/>
            <person name="Sallet E."/>
            <person name="Schiex T."/>
            <person name="Thomas J."/>
            <person name="Vandecasteele C."/>
            <person name="Vares D."/>
            <person name="Vear F."/>
            <person name="Vautrin S."/>
            <person name="Crespi M."/>
            <person name="Mangin B."/>
            <person name="Burke J.M."/>
            <person name="Salse J."/>
            <person name="Munos S."/>
            <person name="Vincourt P."/>
            <person name="Rieseberg L.H."/>
            <person name="Langlade N.B."/>
        </authorList>
    </citation>
    <scope>NUCLEOTIDE SEQUENCE</scope>
    <source>
        <tissue evidence="1">Leaves</tissue>
    </source>
</reference>
<gene>
    <name evidence="1" type="ORF">HanXRQr2_Chr15g0698331</name>
</gene>